<name>A0AC35GCT9_9BILA</name>
<dbReference type="WBParaSite" id="PS1159_v2.g3984.t1">
    <property type="protein sequence ID" value="PS1159_v2.g3984.t1"/>
    <property type="gene ID" value="PS1159_v2.g3984"/>
</dbReference>
<reference evidence="2" key="1">
    <citation type="submission" date="2022-11" db="UniProtKB">
        <authorList>
            <consortium name="WormBaseParasite"/>
        </authorList>
    </citation>
    <scope>IDENTIFICATION</scope>
</reference>
<evidence type="ECO:0000313" key="2">
    <source>
        <dbReference type="WBParaSite" id="PS1159_v2.g3984.t1"/>
    </source>
</evidence>
<dbReference type="Proteomes" id="UP000887580">
    <property type="component" value="Unplaced"/>
</dbReference>
<accession>A0AC35GCT9</accession>
<evidence type="ECO:0000313" key="1">
    <source>
        <dbReference type="Proteomes" id="UP000887580"/>
    </source>
</evidence>
<protein>
    <submittedName>
        <fullName evidence="2">Kinetochore protein Nuf2</fullName>
    </submittedName>
</protein>
<proteinExistence type="predicted"/>
<organism evidence="1 2">
    <name type="scientific">Panagrolaimus sp. PS1159</name>
    <dbReference type="NCBI Taxonomy" id="55785"/>
    <lineage>
        <taxon>Eukaryota</taxon>
        <taxon>Metazoa</taxon>
        <taxon>Ecdysozoa</taxon>
        <taxon>Nematoda</taxon>
        <taxon>Chromadorea</taxon>
        <taxon>Rhabditida</taxon>
        <taxon>Tylenchina</taxon>
        <taxon>Panagrolaimomorpha</taxon>
        <taxon>Panagrolaimoidea</taxon>
        <taxon>Panagrolaimidae</taxon>
        <taxon>Panagrolaimus</taxon>
    </lineage>
</organism>
<sequence length="407" mass="47841">MSQEAEPSASKKKDVVDSCPNYEQYRVCLPSEAIPRFILLMLREFPDVFELVLHKHDVIHMVFEGEEDGCCSVIQAITKVGGCCKYVINSVANECLRFCNILNTHHFVTDIQVKDFELSDVDLMKEFHAFFKDFLKKFVVELNVHSKNIGPILRKLLDEYYEEKKKQKDVPKIAAQNHFQLEKRQNDLRIKFDTIVERNQKRRARIQTLTTTHKKLISQGENFRVKAQSLNVQKKTVDDIIAKTSEKEAEMEKMNKLLAVLKHQLSDVKENGIKQQETRNREKEAKKAKQRKTSVAIIKAERERIQELDLSILELRLENIKNFIDTFVTTRTKEISHMYLLMEQHSKDEQKVIFEKMEGYYNQMKQEKERFQKLEAAYEKYKQHIKEGTLLADLPAIDLPIQHLQKI</sequence>